<feature type="transmembrane region" description="Helical" evidence="1">
    <location>
        <begin position="20"/>
        <end position="41"/>
    </location>
</feature>
<keyword evidence="3" id="KW-1185">Reference proteome</keyword>
<evidence type="ECO:0000313" key="3">
    <source>
        <dbReference type="Proteomes" id="UP000030518"/>
    </source>
</evidence>
<dbReference type="AlphaFoldDB" id="A0A0A2WHY2"/>
<keyword evidence="1" id="KW-0812">Transmembrane</keyword>
<dbReference type="STRING" id="1300345.LF41_1677"/>
<dbReference type="RefSeq" id="WP_052116459.1">
    <property type="nucleotide sequence ID" value="NZ_JRKJ01000021.1"/>
</dbReference>
<proteinExistence type="predicted"/>
<dbReference type="OrthoDB" id="9785445at2"/>
<dbReference type="Proteomes" id="UP000030518">
    <property type="component" value="Unassembled WGS sequence"/>
</dbReference>
<keyword evidence="1" id="KW-1133">Transmembrane helix</keyword>
<dbReference type="PATRIC" id="fig|1300345.3.peg.2741"/>
<accession>A0A0A2WHY2</accession>
<keyword evidence="1" id="KW-0472">Membrane</keyword>
<evidence type="ECO:0000313" key="2">
    <source>
        <dbReference type="EMBL" id="KGQ18317.1"/>
    </source>
</evidence>
<evidence type="ECO:0008006" key="4">
    <source>
        <dbReference type="Google" id="ProtNLM"/>
    </source>
</evidence>
<dbReference type="eggNOG" id="COG1999">
    <property type="taxonomic scope" value="Bacteria"/>
</dbReference>
<evidence type="ECO:0000256" key="1">
    <source>
        <dbReference type="SAM" id="Phobius"/>
    </source>
</evidence>
<dbReference type="EMBL" id="JRKJ01000021">
    <property type="protein sequence ID" value="KGQ18317.1"/>
    <property type="molecule type" value="Genomic_DNA"/>
</dbReference>
<sequence>MNAPREHRSIDTATRNRNRWMLVGIFVLFFGGLVLAGLLRFSGWRPEGSKNKGEFLQPYGDLRGVTPTLADGSPYRWRDAERTWRILALADRCDTTNAAKCERLLTDLDKVWQLSGKDADRVHVLWVGALPAKGPRPATLRVLRPSDALRDGLPRSQDPAGMPVYVLDPNGFVVLRYAPGSDPGNVRTDLSRLLKVN</sequence>
<name>A0A0A2WHY2_9GAMM</name>
<comment type="caution">
    <text evidence="2">The sequence shown here is derived from an EMBL/GenBank/DDBJ whole genome shotgun (WGS) entry which is preliminary data.</text>
</comment>
<reference evidence="2 3" key="1">
    <citation type="submission" date="2014-09" db="EMBL/GenBank/DDBJ databases">
        <title>Genome sequences of Lysobacter dokdonensis DS-58.</title>
        <authorList>
            <person name="Kim J.F."/>
            <person name="Kwak M.-J."/>
        </authorList>
    </citation>
    <scope>NUCLEOTIDE SEQUENCE [LARGE SCALE GENOMIC DNA]</scope>
    <source>
        <strain evidence="2 3">DS-58</strain>
    </source>
</reference>
<gene>
    <name evidence="2" type="ORF">LF41_1677</name>
</gene>
<organism evidence="2 3">
    <name type="scientific">Lysobacter dokdonensis DS-58</name>
    <dbReference type="NCBI Taxonomy" id="1300345"/>
    <lineage>
        <taxon>Bacteria</taxon>
        <taxon>Pseudomonadati</taxon>
        <taxon>Pseudomonadota</taxon>
        <taxon>Gammaproteobacteria</taxon>
        <taxon>Lysobacterales</taxon>
        <taxon>Lysobacteraceae</taxon>
        <taxon>Noviluteimonas</taxon>
    </lineage>
</organism>
<protein>
    <recommendedName>
        <fullName evidence="4">Transmembrane protein</fullName>
    </recommendedName>
</protein>